<organism evidence="1 2">
    <name type="scientific">Streptomyces luteolus</name>
    <dbReference type="NCBI Taxonomy" id="3043615"/>
    <lineage>
        <taxon>Bacteria</taxon>
        <taxon>Bacillati</taxon>
        <taxon>Actinomycetota</taxon>
        <taxon>Actinomycetes</taxon>
        <taxon>Kitasatosporales</taxon>
        <taxon>Streptomycetaceae</taxon>
        <taxon>Streptomyces</taxon>
    </lineage>
</organism>
<accession>A0ABT6SQQ8</accession>
<evidence type="ECO:0000313" key="1">
    <source>
        <dbReference type="EMBL" id="MDI3417926.1"/>
    </source>
</evidence>
<gene>
    <name evidence="1" type="ORF">QIT00_05015</name>
</gene>
<dbReference type="RefSeq" id="WP_282533850.1">
    <property type="nucleotide sequence ID" value="NZ_JASCIS010000004.1"/>
</dbReference>
<sequence>MTHTDVVRPGQVWIDNYKPMAGRSLRVLAVSARHAQCVVLTSPAAGGAVGHTVRILLERMRPTSTGYALLYRHDGTRVEGGA</sequence>
<evidence type="ECO:0000313" key="2">
    <source>
        <dbReference type="Proteomes" id="UP001237105"/>
    </source>
</evidence>
<comment type="caution">
    <text evidence="1">The sequence shown here is derived from an EMBL/GenBank/DDBJ whole genome shotgun (WGS) entry which is preliminary data.</text>
</comment>
<name>A0ABT6SQQ8_9ACTN</name>
<protein>
    <submittedName>
        <fullName evidence="1">DUF6354 family protein</fullName>
    </submittedName>
</protein>
<dbReference type="Proteomes" id="UP001237105">
    <property type="component" value="Unassembled WGS sequence"/>
</dbReference>
<dbReference type="EMBL" id="JASCIS010000004">
    <property type="protein sequence ID" value="MDI3417926.1"/>
    <property type="molecule type" value="Genomic_DNA"/>
</dbReference>
<proteinExistence type="predicted"/>
<reference evidence="1 2" key="1">
    <citation type="submission" date="2023-05" db="EMBL/GenBank/DDBJ databases">
        <title>Draft genome sequence of Streptomyces sp. B-S-A12 isolated from a cave soil in Thailand.</title>
        <authorList>
            <person name="Chamroensaksri N."/>
            <person name="Muangham S."/>
        </authorList>
    </citation>
    <scope>NUCLEOTIDE SEQUENCE [LARGE SCALE GENOMIC DNA]</scope>
    <source>
        <strain evidence="1 2">B-S-A12</strain>
    </source>
</reference>
<dbReference type="Pfam" id="PF19881">
    <property type="entry name" value="DUF6354"/>
    <property type="match status" value="1"/>
</dbReference>
<keyword evidence="2" id="KW-1185">Reference proteome</keyword>
<dbReference type="InterPro" id="IPR045934">
    <property type="entry name" value="DUF6354"/>
</dbReference>